<dbReference type="Proteomes" id="UP000308092">
    <property type="component" value="Unassembled WGS sequence"/>
</dbReference>
<dbReference type="PROSITE" id="PS50850">
    <property type="entry name" value="MFS"/>
    <property type="match status" value="1"/>
</dbReference>
<dbReference type="EMBL" id="SOSA01000424">
    <property type="protein sequence ID" value="THC91350.1"/>
    <property type="molecule type" value="Genomic_DNA"/>
</dbReference>
<feature type="transmembrane region" description="Helical" evidence="5">
    <location>
        <begin position="439"/>
        <end position="459"/>
    </location>
</feature>
<dbReference type="EMBL" id="QUQM01000002">
    <property type="protein sequence ID" value="KAA8651283.1"/>
    <property type="molecule type" value="Genomic_DNA"/>
</dbReference>
<gene>
    <name evidence="7" type="ORF">ATNIH1004_000164</name>
    <name evidence="8" type="ORF">EYZ11_009188</name>
</gene>
<feature type="transmembrane region" description="Helical" evidence="5">
    <location>
        <begin position="403"/>
        <end position="427"/>
    </location>
</feature>
<dbReference type="PANTHER" id="PTHR23507">
    <property type="entry name" value="ZGC:174356"/>
    <property type="match status" value="1"/>
</dbReference>
<evidence type="ECO:0000256" key="3">
    <source>
        <dbReference type="ARBA" id="ARBA00022989"/>
    </source>
</evidence>
<dbReference type="Pfam" id="PF07690">
    <property type="entry name" value="MFS_1"/>
    <property type="match status" value="1"/>
</dbReference>
<evidence type="ECO:0000313" key="7">
    <source>
        <dbReference type="EMBL" id="KAA8651283.1"/>
    </source>
</evidence>
<feature type="transmembrane region" description="Helical" evidence="5">
    <location>
        <begin position="345"/>
        <end position="365"/>
    </location>
</feature>
<feature type="transmembrane region" description="Helical" evidence="5">
    <location>
        <begin position="202"/>
        <end position="222"/>
    </location>
</feature>
<evidence type="ECO:0000256" key="5">
    <source>
        <dbReference type="SAM" id="Phobius"/>
    </source>
</evidence>
<dbReference type="PANTHER" id="PTHR23507:SF1">
    <property type="entry name" value="FI18259P1-RELATED"/>
    <property type="match status" value="1"/>
</dbReference>
<dbReference type="VEuPathDB" id="FungiDB:EYZ11_009188"/>
<evidence type="ECO:0000256" key="4">
    <source>
        <dbReference type="ARBA" id="ARBA00023136"/>
    </source>
</evidence>
<dbReference type="OrthoDB" id="194139at2759"/>
<dbReference type="InterPro" id="IPR011701">
    <property type="entry name" value="MFS"/>
</dbReference>
<reference evidence="8 9" key="1">
    <citation type="submission" date="2019-03" db="EMBL/GenBank/DDBJ databases">
        <title>The genome sequence of a newly discovered highly antifungal drug resistant Aspergillus species, Aspergillus tanneri NIH 1004.</title>
        <authorList>
            <person name="Mounaud S."/>
            <person name="Singh I."/>
            <person name="Joardar V."/>
            <person name="Pakala S."/>
            <person name="Pakala S."/>
            <person name="Venepally P."/>
            <person name="Hoover J."/>
            <person name="Nierman W."/>
            <person name="Chung J."/>
            <person name="Losada L."/>
        </authorList>
    </citation>
    <scope>NUCLEOTIDE SEQUENCE [LARGE SCALE GENOMIC DNA]</scope>
    <source>
        <strain evidence="8 9">NIH1004</strain>
    </source>
</reference>
<feature type="transmembrane region" description="Helical" evidence="5">
    <location>
        <begin position="371"/>
        <end position="391"/>
    </location>
</feature>
<feature type="transmembrane region" description="Helical" evidence="5">
    <location>
        <begin position="310"/>
        <end position="333"/>
    </location>
</feature>
<evidence type="ECO:0000259" key="6">
    <source>
        <dbReference type="PROSITE" id="PS50850"/>
    </source>
</evidence>
<sequence>MVDIMENIPLLPPRTRHQTRILILVCTVIVAIEIGDYLSTAPQTQILEEIICRNLHPDASSASICKDTDVQSELALLNGWKDTFSQVPAIILALPFGVMADRVGRKKVALLSILGLMMQEVAMRVICWYSNIIPLQAIWFTPLFQICGGGSQIASSMVFTIVTDIYPVEKRATKFFFIAAAILLAEILATPLSALLMVQSPWVPYLLGLLCEFVGVVAALVVPETLPKISDEVFDDDIPTPRRGSESLFRALLHRAGAEILRLREFITTTNNILAISVAFFAADVGKQALQLMLQYVSKRFEWSMAKASILISLKGIINLVLLLIILPILSHLLDRRLSPLKRDLLIAQFSAAILVLGFIIMAIAPHPVLFGTGVCVFALGWGFYSALRSVASALVSEAQAGLLNTTIALVQGVGGVVAGPALAGMFNYGMSLGGGWIGLPYLLGAGLFLGAGLVTVTVKIHR</sequence>
<evidence type="ECO:0000313" key="8">
    <source>
        <dbReference type="EMBL" id="THC91350.1"/>
    </source>
</evidence>
<proteinExistence type="predicted"/>
<keyword evidence="3 5" id="KW-1133">Transmembrane helix</keyword>
<organism evidence="8 9">
    <name type="scientific">Aspergillus tanneri</name>
    <dbReference type="NCBI Taxonomy" id="1220188"/>
    <lineage>
        <taxon>Eukaryota</taxon>
        <taxon>Fungi</taxon>
        <taxon>Dikarya</taxon>
        <taxon>Ascomycota</taxon>
        <taxon>Pezizomycotina</taxon>
        <taxon>Eurotiomycetes</taxon>
        <taxon>Eurotiomycetidae</taxon>
        <taxon>Eurotiales</taxon>
        <taxon>Aspergillaceae</taxon>
        <taxon>Aspergillus</taxon>
        <taxon>Aspergillus subgen. Circumdati</taxon>
    </lineage>
</organism>
<accession>A0A4S3J8Q2</accession>
<dbReference type="GO" id="GO:0016020">
    <property type="term" value="C:membrane"/>
    <property type="evidence" value="ECO:0007669"/>
    <property type="project" value="UniProtKB-SubCell"/>
</dbReference>
<dbReference type="RefSeq" id="XP_033430644.1">
    <property type="nucleotide sequence ID" value="XM_033564887.1"/>
</dbReference>
<dbReference type="SUPFAM" id="SSF103473">
    <property type="entry name" value="MFS general substrate transporter"/>
    <property type="match status" value="1"/>
</dbReference>
<dbReference type="GO" id="GO:0022857">
    <property type="term" value="F:transmembrane transporter activity"/>
    <property type="evidence" value="ECO:0007669"/>
    <property type="project" value="InterPro"/>
</dbReference>
<dbReference type="Gene3D" id="1.20.1250.20">
    <property type="entry name" value="MFS general substrate transporter like domains"/>
    <property type="match status" value="1"/>
</dbReference>
<comment type="subcellular location">
    <subcellularLocation>
        <location evidence="1">Membrane</location>
        <topology evidence="1">Multi-pass membrane protein</topology>
    </subcellularLocation>
</comment>
<keyword evidence="4 5" id="KW-0472">Membrane</keyword>
<evidence type="ECO:0000256" key="1">
    <source>
        <dbReference type="ARBA" id="ARBA00004141"/>
    </source>
</evidence>
<dbReference type="AlphaFoldDB" id="A0A4S3J8Q2"/>
<evidence type="ECO:0000313" key="9">
    <source>
        <dbReference type="Proteomes" id="UP000308092"/>
    </source>
</evidence>
<feature type="domain" description="Major facilitator superfamily (MFS) profile" evidence="6">
    <location>
        <begin position="28"/>
        <end position="463"/>
    </location>
</feature>
<dbReference type="InterPro" id="IPR020846">
    <property type="entry name" value="MFS_dom"/>
</dbReference>
<dbReference type="InterPro" id="IPR036259">
    <property type="entry name" value="MFS_trans_sf"/>
</dbReference>
<name>A0A4S3J8Q2_9EURO</name>
<protein>
    <recommendedName>
        <fullName evidence="6">Major facilitator superfamily (MFS) profile domain-containing protein</fullName>
    </recommendedName>
</protein>
<keyword evidence="9" id="KW-1185">Reference proteome</keyword>
<evidence type="ECO:0000256" key="2">
    <source>
        <dbReference type="ARBA" id="ARBA00022692"/>
    </source>
</evidence>
<evidence type="ECO:0000313" key="10">
    <source>
        <dbReference type="Proteomes" id="UP000324241"/>
    </source>
</evidence>
<comment type="caution">
    <text evidence="8">The sequence shown here is derived from an EMBL/GenBank/DDBJ whole genome shotgun (WGS) entry which is preliminary data.</text>
</comment>
<keyword evidence="2 5" id="KW-0812">Transmembrane</keyword>
<feature type="transmembrane region" description="Helical" evidence="5">
    <location>
        <begin position="108"/>
        <end position="131"/>
    </location>
</feature>
<dbReference type="GeneID" id="54322866"/>
<feature type="transmembrane region" description="Helical" evidence="5">
    <location>
        <begin position="272"/>
        <end position="290"/>
    </location>
</feature>
<feature type="transmembrane region" description="Helical" evidence="5">
    <location>
        <begin position="137"/>
        <end position="163"/>
    </location>
</feature>
<reference evidence="7 10" key="2">
    <citation type="submission" date="2019-08" db="EMBL/GenBank/DDBJ databases">
        <title>The genome sequence of a newly discovered highly antifungal drug resistant Aspergillus species, Aspergillus tanneri NIH 1004.</title>
        <authorList>
            <person name="Mounaud S."/>
            <person name="Singh I."/>
            <person name="Joardar V."/>
            <person name="Pakala S."/>
            <person name="Pakala S."/>
            <person name="Venepally P."/>
            <person name="Chung J.K."/>
            <person name="Losada L."/>
            <person name="Nierman W.C."/>
        </authorList>
    </citation>
    <scope>NUCLEOTIDE SEQUENCE [LARGE SCALE GENOMIC DNA]</scope>
    <source>
        <strain evidence="7 10">NIH1004</strain>
    </source>
</reference>
<dbReference type="Proteomes" id="UP000324241">
    <property type="component" value="Unassembled WGS sequence"/>
</dbReference>
<feature type="transmembrane region" description="Helical" evidence="5">
    <location>
        <begin position="175"/>
        <end position="196"/>
    </location>
</feature>